<protein>
    <recommendedName>
        <fullName evidence="11">Reverse transcriptase RNase H-like domain-containing protein</fullName>
    </recommendedName>
</protein>
<dbReference type="EMBL" id="AVOT02029674">
    <property type="protein sequence ID" value="MBW0522597.1"/>
    <property type="molecule type" value="Genomic_DNA"/>
</dbReference>
<sequence length="251" mass="29352">MDCMEGFHHNGVKPNSMKLLRIICHMGIYWYTRMPFGIKNAPAHLQRMMDTIFQDEIFEGWMVEYIDDIVIYSDMGSPCAVNRQSPWDAYERIKHELTNAPVLILPEFELPFKLYRDAECSQGLGAALHQRQLVDGEPREGLICYISRQLKDSEARYGATHTECLFLVWALEKLHYYLEGAVFEVYTYCKALQSLLNMNNTNRHMLRWQISIQEYRGNMTIMCKEGKIHTNADGLSRWPLDNVKRNPSYDP</sequence>
<feature type="domain" description="Reverse transcriptase" evidence="7">
    <location>
        <begin position="1"/>
        <end position="75"/>
    </location>
</feature>
<dbReference type="InterPro" id="IPR000477">
    <property type="entry name" value="RT_dom"/>
</dbReference>
<keyword evidence="10" id="KW-1185">Reference proteome</keyword>
<gene>
    <name evidence="9" type="ORF">O181_062312</name>
</gene>
<dbReference type="GO" id="GO:0003964">
    <property type="term" value="F:RNA-directed DNA polymerase activity"/>
    <property type="evidence" value="ECO:0007669"/>
    <property type="project" value="UniProtKB-KW"/>
</dbReference>
<evidence type="ECO:0000256" key="4">
    <source>
        <dbReference type="ARBA" id="ARBA00022759"/>
    </source>
</evidence>
<feature type="domain" description="Reverse transcriptase RNase H-like" evidence="8">
    <location>
        <begin position="108"/>
        <end position="215"/>
    </location>
</feature>
<dbReference type="Pfam" id="PF17917">
    <property type="entry name" value="RT_RNaseH"/>
    <property type="match status" value="1"/>
</dbReference>
<dbReference type="InterPro" id="IPR050951">
    <property type="entry name" value="Retrovirus_Pol_polyprotein"/>
</dbReference>
<dbReference type="GO" id="GO:0016787">
    <property type="term" value="F:hydrolase activity"/>
    <property type="evidence" value="ECO:0007669"/>
    <property type="project" value="UniProtKB-KW"/>
</dbReference>
<evidence type="ECO:0000259" key="7">
    <source>
        <dbReference type="Pfam" id="PF00078"/>
    </source>
</evidence>
<evidence type="ECO:0000256" key="1">
    <source>
        <dbReference type="ARBA" id="ARBA00022679"/>
    </source>
</evidence>
<dbReference type="OrthoDB" id="427924at2759"/>
<keyword evidence="3" id="KW-0540">Nuclease</keyword>
<evidence type="ECO:0000256" key="5">
    <source>
        <dbReference type="ARBA" id="ARBA00022801"/>
    </source>
</evidence>
<dbReference type="Proteomes" id="UP000765509">
    <property type="component" value="Unassembled WGS sequence"/>
</dbReference>
<dbReference type="InterPro" id="IPR041373">
    <property type="entry name" value="RT_RNaseH"/>
</dbReference>
<comment type="caution">
    <text evidence="9">The sequence shown here is derived from an EMBL/GenBank/DDBJ whole genome shotgun (WGS) entry which is preliminary data.</text>
</comment>
<evidence type="ECO:0008006" key="11">
    <source>
        <dbReference type="Google" id="ProtNLM"/>
    </source>
</evidence>
<dbReference type="CDD" id="cd09274">
    <property type="entry name" value="RNase_HI_RT_Ty3"/>
    <property type="match status" value="1"/>
</dbReference>
<organism evidence="9 10">
    <name type="scientific">Austropuccinia psidii MF-1</name>
    <dbReference type="NCBI Taxonomy" id="1389203"/>
    <lineage>
        <taxon>Eukaryota</taxon>
        <taxon>Fungi</taxon>
        <taxon>Dikarya</taxon>
        <taxon>Basidiomycota</taxon>
        <taxon>Pucciniomycotina</taxon>
        <taxon>Pucciniomycetes</taxon>
        <taxon>Pucciniales</taxon>
        <taxon>Sphaerophragmiaceae</taxon>
        <taxon>Austropuccinia</taxon>
    </lineage>
</organism>
<dbReference type="Gene3D" id="3.30.70.270">
    <property type="match status" value="1"/>
</dbReference>
<dbReference type="PANTHER" id="PTHR37984:SF5">
    <property type="entry name" value="PROTEIN NYNRIN-LIKE"/>
    <property type="match status" value="1"/>
</dbReference>
<accession>A0A9Q3I092</accession>
<dbReference type="Pfam" id="PF00078">
    <property type="entry name" value="RVT_1"/>
    <property type="match status" value="1"/>
</dbReference>
<name>A0A9Q3I092_9BASI</name>
<evidence type="ECO:0000313" key="9">
    <source>
        <dbReference type="EMBL" id="MBW0522597.1"/>
    </source>
</evidence>
<evidence type="ECO:0000256" key="3">
    <source>
        <dbReference type="ARBA" id="ARBA00022722"/>
    </source>
</evidence>
<dbReference type="SUPFAM" id="SSF56672">
    <property type="entry name" value="DNA/RNA polymerases"/>
    <property type="match status" value="1"/>
</dbReference>
<keyword evidence="2" id="KW-0548">Nucleotidyltransferase</keyword>
<evidence type="ECO:0000313" key="10">
    <source>
        <dbReference type="Proteomes" id="UP000765509"/>
    </source>
</evidence>
<dbReference type="Gene3D" id="3.10.10.10">
    <property type="entry name" value="HIV Type 1 Reverse Transcriptase, subunit A, domain 1"/>
    <property type="match status" value="1"/>
</dbReference>
<proteinExistence type="predicted"/>
<reference evidence="9" key="1">
    <citation type="submission" date="2021-03" db="EMBL/GenBank/DDBJ databases">
        <title>Draft genome sequence of rust myrtle Austropuccinia psidii MF-1, a brazilian biotype.</title>
        <authorList>
            <person name="Quecine M.C."/>
            <person name="Pachon D.M.R."/>
            <person name="Bonatelli M.L."/>
            <person name="Correr F.H."/>
            <person name="Franceschini L.M."/>
            <person name="Leite T.F."/>
            <person name="Margarido G.R.A."/>
            <person name="Almeida C.A."/>
            <person name="Ferrarezi J.A."/>
            <person name="Labate C.A."/>
        </authorList>
    </citation>
    <scope>NUCLEOTIDE SEQUENCE</scope>
    <source>
        <strain evidence="9">MF-1</strain>
    </source>
</reference>
<dbReference type="PANTHER" id="PTHR37984">
    <property type="entry name" value="PROTEIN CBG26694"/>
    <property type="match status" value="1"/>
</dbReference>
<dbReference type="InterPro" id="IPR043502">
    <property type="entry name" value="DNA/RNA_pol_sf"/>
</dbReference>
<dbReference type="InterPro" id="IPR043128">
    <property type="entry name" value="Rev_trsase/Diguanyl_cyclase"/>
</dbReference>
<keyword evidence="5" id="KW-0378">Hydrolase</keyword>
<evidence type="ECO:0000259" key="8">
    <source>
        <dbReference type="Pfam" id="PF17917"/>
    </source>
</evidence>
<evidence type="ECO:0000256" key="2">
    <source>
        <dbReference type="ARBA" id="ARBA00022695"/>
    </source>
</evidence>
<dbReference type="AlphaFoldDB" id="A0A9Q3I092"/>
<dbReference type="GO" id="GO:0004519">
    <property type="term" value="F:endonuclease activity"/>
    <property type="evidence" value="ECO:0007669"/>
    <property type="project" value="UniProtKB-KW"/>
</dbReference>
<keyword evidence="4" id="KW-0255">Endonuclease</keyword>
<keyword evidence="6" id="KW-0695">RNA-directed DNA polymerase</keyword>
<evidence type="ECO:0000256" key="6">
    <source>
        <dbReference type="ARBA" id="ARBA00022918"/>
    </source>
</evidence>
<keyword evidence="1" id="KW-0808">Transferase</keyword>